<name>A0A1I7VAH7_LOALO</name>
<accession>A0A1I7VAH7</accession>
<evidence type="ECO:0000313" key="1">
    <source>
        <dbReference type="Proteomes" id="UP000095285"/>
    </source>
</evidence>
<protein>
    <submittedName>
        <fullName evidence="2">Fe/B12 periplasmic-binding domain-containing protein</fullName>
    </submittedName>
</protein>
<dbReference type="AlphaFoldDB" id="A0A1I7VAH7"/>
<evidence type="ECO:0000313" key="2">
    <source>
        <dbReference type="WBParaSite" id="EN70_11652"/>
    </source>
</evidence>
<proteinExistence type="predicted"/>
<keyword evidence="1" id="KW-1185">Reference proteome</keyword>
<dbReference type="Proteomes" id="UP000095285">
    <property type="component" value="Unassembled WGS sequence"/>
</dbReference>
<dbReference type="WBParaSite" id="EN70_11652">
    <property type="protein sequence ID" value="EN70_11652"/>
    <property type="gene ID" value="EN70_11652"/>
</dbReference>
<reference evidence="2" key="2">
    <citation type="submission" date="2016-11" db="UniProtKB">
        <authorList>
            <consortium name="WormBaseParasite"/>
        </authorList>
    </citation>
    <scope>IDENTIFICATION</scope>
</reference>
<organism evidence="1 2">
    <name type="scientific">Loa loa</name>
    <name type="common">Eye worm</name>
    <name type="synonym">Filaria loa</name>
    <dbReference type="NCBI Taxonomy" id="7209"/>
    <lineage>
        <taxon>Eukaryota</taxon>
        <taxon>Metazoa</taxon>
        <taxon>Ecdysozoa</taxon>
        <taxon>Nematoda</taxon>
        <taxon>Chromadorea</taxon>
        <taxon>Rhabditida</taxon>
        <taxon>Spirurina</taxon>
        <taxon>Spiruromorpha</taxon>
        <taxon>Filarioidea</taxon>
        <taxon>Onchocercidae</taxon>
        <taxon>Loa</taxon>
    </lineage>
</organism>
<reference evidence="1" key="1">
    <citation type="submission" date="2012-04" db="EMBL/GenBank/DDBJ databases">
        <title>The Genome Sequence of Loa loa.</title>
        <authorList>
            <consortium name="The Broad Institute Genome Sequencing Platform"/>
            <consortium name="Broad Institute Genome Sequencing Center for Infectious Disease"/>
            <person name="Nutman T.B."/>
            <person name="Fink D.L."/>
            <person name="Russ C."/>
            <person name="Young S."/>
            <person name="Zeng Q."/>
            <person name="Gargeya S."/>
            <person name="Alvarado L."/>
            <person name="Berlin A."/>
            <person name="Chapman S.B."/>
            <person name="Chen Z."/>
            <person name="Freedman E."/>
            <person name="Gellesch M."/>
            <person name="Goldberg J."/>
            <person name="Griggs A."/>
            <person name="Gujja S."/>
            <person name="Heilman E.R."/>
            <person name="Heiman D."/>
            <person name="Howarth C."/>
            <person name="Mehta T."/>
            <person name="Neiman D."/>
            <person name="Pearson M."/>
            <person name="Roberts A."/>
            <person name="Saif S."/>
            <person name="Shea T."/>
            <person name="Shenoy N."/>
            <person name="Sisk P."/>
            <person name="Stolte C."/>
            <person name="Sykes S."/>
            <person name="White J."/>
            <person name="Yandava C."/>
            <person name="Haas B."/>
            <person name="Henn M.R."/>
            <person name="Nusbaum C."/>
            <person name="Birren B."/>
        </authorList>
    </citation>
    <scope>NUCLEOTIDE SEQUENCE [LARGE SCALE GENOMIC DNA]</scope>
</reference>
<sequence>MHDGFAPDISFMHDNSAPEGIKIVNISSAADVRYFFNVPYGVGKAAVAMKYFFTWRTERVEQLERSGYREPVDK</sequence>